<evidence type="ECO:0000313" key="1">
    <source>
        <dbReference type="EMBL" id="OJT01171.1"/>
    </source>
</evidence>
<dbReference type="Pfam" id="PF09481">
    <property type="entry name" value="CRISPR_Cse1"/>
    <property type="match status" value="1"/>
</dbReference>
<dbReference type="InterPro" id="IPR013381">
    <property type="entry name" value="CRISPR-assoc_prot_Cse1"/>
</dbReference>
<sequence length="540" mass="61119">MNLLLDPWLPFERRGGSLEYLPVTRMVSPDVFGLALPRADFQGAAYQFLIGLLQTAFAPSDIDQWMEYYKNPPSEQQLTEAFSSFQPCFELNGPGPCFMQDFDGLESEAPASVAGLLIDSPGASTIKNNTDHFVKDGRVKTVCPHCAAIALFTMQINAPSGGKGYRTGLRGGGPLTTLLLPSESASTLWQKLWINVLESGQFNRTDEVELNVFPWMVPTRTSEKGQTTLPNQVHPLHVYWAMPRRFRLNIEPKEARCDLCGREIGQSVCSIRARNYGNNYDGPWLHPLTPYRRDPKQPHEPPLSIKGQPAGIGYRHWESLVFEDAQQEGNLPALNVTAYVARVDECEAEGVALPRAARIWAFGYDMDNMKSRGWVGTQLPFLALPERHQERLQGWLRTLVGFAKEVCWQLRRSTKEAWFKRPSEAKGDLEYIDARFWESTEQRFYELLSELGHRLLDDDIKRLPTDLSQVWYQEIRSQAFAIFDDLTLSGPPEALNMKRITKARNAFLGWFNKNKVAKNFRKQAGLDEKLSKGGESNQGG</sequence>
<dbReference type="Proteomes" id="UP000183986">
    <property type="component" value="Unassembled WGS sequence"/>
</dbReference>
<dbReference type="RefSeq" id="WP_072677941.1">
    <property type="nucleotide sequence ID" value="NZ_MPKY01000001.1"/>
</dbReference>
<evidence type="ECO:0000313" key="2">
    <source>
        <dbReference type="Proteomes" id="UP000183986"/>
    </source>
</evidence>
<protein>
    <submittedName>
        <fullName evidence="1">Type I-E CRISPR-associated protein Cse1/CasA</fullName>
    </submittedName>
</protein>
<dbReference type="EMBL" id="MPKY01000001">
    <property type="protein sequence ID" value="OJT01171.1"/>
    <property type="molecule type" value="Genomic_DNA"/>
</dbReference>
<keyword evidence="2" id="KW-1185">Reference proteome</keyword>
<dbReference type="AlphaFoldDB" id="A0A1M2V0Q5"/>
<accession>A0A1M2V0Q5</accession>
<gene>
    <name evidence="1" type="ORF">BEE62_14545</name>
</gene>
<dbReference type="NCBIfam" id="TIGR02547">
    <property type="entry name" value="casA_cse1"/>
    <property type="match status" value="1"/>
</dbReference>
<organism evidence="1 2">
    <name type="scientific">Marinobacter nauticus</name>
    <name type="common">Marinobacter hydrocarbonoclasticus</name>
    <name type="synonym">Marinobacter aquaeolei</name>
    <dbReference type="NCBI Taxonomy" id="2743"/>
    <lineage>
        <taxon>Bacteria</taxon>
        <taxon>Pseudomonadati</taxon>
        <taxon>Pseudomonadota</taxon>
        <taxon>Gammaproteobacteria</taxon>
        <taxon>Pseudomonadales</taxon>
        <taxon>Marinobacteraceae</taxon>
        <taxon>Marinobacter</taxon>
    </lineage>
</organism>
<proteinExistence type="predicted"/>
<comment type="caution">
    <text evidence="1">The sequence shown here is derived from an EMBL/GenBank/DDBJ whole genome shotgun (WGS) entry which is preliminary data.</text>
</comment>
<dbReference type="OrthoDB" id="5392377at2"/>
<name>A0A1M2V0Q5_MARNT</name>
<dbReference type="CDD" id="cd09729">
    <property type="entry name" value="Cse1_I-E"/>
    <property type="match status" value="1"/>
</dbReference>
<reference evidence="1" key="1">
    <citation type="submission" date="2016-11" db="EMBL/GenBank/DDBJ databases">
        <title>Draft Genome Sequence of Marinobacter hydrocarbonoclasticus strain STW2, a polyaromatic aromatic hydrocarbon degrading and denitrifying bacterium from rhizosphere of Seagrass Enhalus acodoides.</title>
        <authorList>
            <person name="Ling J."/>
            <person name="Dong J."/>
        </authorList>
    </citation>
    <scope>NUCLEOTIDE SEQUENCE [LARGE SCALE GENOMIC DNA]</scope>
    <source>
        <strain evidence="1">STW2</strain>
    </source>
</reference>